<dbReference type="InterPro" id="IPR003439">
    <property type="entry name" value="ABC_transporter-like_ATP-bd"/>
</dbReference>
<dbReference type="Gene3D" id="1.20.1560.10">
    <property type="entry name" value="ABC transporter type 1, transmembrane domain"/>
    <property type="match status" value="2"/>
</dbReference>
<dbReference type="InterPro" id="IPR003593">
    <property type="entry name" value="AAA+_ATPase"/>
</dbReference>
<dbReference type="PANTHER" id="PTHR24223">
    <property type="entry name" value="ATP-BINDING CASSETTE SUB-FAMILY C"/>
    <property type="match status" value="1"/>
</dbReference>
<evidence type="ECO:0000256" key="6">
    <source>
        <dbReference type="ARBA" id="ARBA00022741"/>
    </source>
</evidence>
<feature type="transmembrane region" description="Helical" evidence="16">
    <location>
        <begin position="1181"/>
        <end position="1200"/>
    </location>
</feature>
<feature type="region of interest" description="Disordered" evidence="15">
    <location>
        <begin position="820"/>
        <end position="882"/>
    </location>
</feature>
<keyword evidence="6" id="KW-0547">Nucleotide-binding</keyword>
<dbReference type="InParanoid" id="A0A3P8X4L9"/>
<evidence type="ECO:0000256" key="16">
    <source>
        <dbReference type="SAM" id="Phobius"/>
    </source>
</evidence>
<evidence type="ECO:0000256" key="15">
    <source>
        <dbReference type="SAM" id="MobiDB-lite"/>
    </source>
</evidence>
<comment type="catalytic activity">
    <reaction evidence="12">
        <text>leukotriene C4(in) + ATP + H2O = leukotriene C4(out) + ADP + phosphate + H(+)</text>
        <dbReference type="Rhea" id="RHEA:38963"/>
        <dbReference type="ChEBI" id="CHEBI:15377"/>
        <dbReference type="ChEBI" id="CHEBI:15378"/>
        <dbReference type="ChEBI" id="CHEBI:30616"/>
        <dbReference type="ChEBI" id="CHEBI:43474"/>
        <dbReference type="ChEBI" id="CHEBI:57973"/>
        <dbReference type="ChEBI" id="CHEBI:456216"/>
    </reaction>
    <physiologicalReaction direction="left-to-right" evidence="12">
        <dbReference type="Rhea" id="RHEA:38964"/>
    </physiologicalReaction>
</comment>
<dbReference type="InterPro" id="IPR027417">
    <property type="entry name" value="P-loop_NTPase"/>
</dbReference>
<keyword evidence="20" id="KW-1185">Reference proteome</keyword>
<dbReference type="InterPro" id="IPR011527">
    <property type="entry name" value="ABC1_TM_dom"/>
</dbReference>
<dbReference type="FunFam" id="3.40.50.300:FF:000163">
    <property type="entry name" value="Multidrug resistance-associated protein member 4"/>
    <property type="match status" value="1"/>
</dbReference>
<dbReference type="Pfam" id="PF00005">
    <property type="entry name" value="ABC_tran"/>
    <property type="match status" value="2"/>
</dbReference>
<feature type="transmembrane region" description="Helical" evidence="16">
    <location>
        <begin position="990"/>
        <end position="1018"/>
    </location>
</feature>
<keyword evidence="9 16" id="KW-1133">Transmembrane helix</keyword>
<evidence type="ECO:0000256" key="7">
    <source>
        <dbReference type="ARBA" id="ARBA00022840"/>
    </source>
</evidence>
<accession>A0A3P8X4L9</accession>
<reference evidence="19" key="3">
    <citation type="submission" date="2025-09" db="UniProtKB">
        <authorList>
            <consortium name="Ensembl"/>
        </authorList>
    </citation>
    <scope>IDENTIFICATION</scope>
</reference>
<dbReference type="SMART" id="SM00382">
    <property type="entry name" value="AAA"/>
    <property type="match status" value="2"/>
</dbReference>
<dbReference type="GeneTree" id="ENSGT00940000164531"/>
<dbReference type="Proteomes" id="UP000265120">
    <property type="component" value="Chromosome 9"/>
</dbReference>
<feature type="transmembrane region" description="Helical" evidence="16">
    <location>
        <begin position="34"/>
        <end position="55"/>
    </location>
</feature>
<dbReference type="GO" id="GO:0016887">
    <property type="term" value="F:ATP hydrolysis activity"/>
    <property type="evidence" value="ECO:0007669"/>
    <property type="project" value="InterPro"/>
</dbReference>
<evidence type="ECO:0000259" key="18">
    <source>
        <dbReference type="PROSITE" id="PS50929"/>
    </source>
</evidence>
<feature type="transmembrane region" description="Helical" evidence="16">
    <location>
        <begin position="561"/>
        <end position="582"/>
    </location>
</feature>
<dbReference type="CDD" id="cd18598">
    <property type="entry name" value="ABC_6TM_MRP7_D1_like"/>
    <property type="match status" value="1"/>
</dbReference>
<dbReference type="Gene3D" id="3.40.50.300">
    <property type="entry name" value="P-loop containing nucleotide triphosphate hydrolases"/>
    <property type="match status" value="2"/>
</dbReference>
<feature type="transmembrane region" description="Helical" evidence="16">
    <location>
        <begin position="75"/>
        <end position="95"/>
    </location>
</feature>
<feature type="transmembrane region" description="Helical" evidence="16">
    <location>
        <begin position="136"/>
        <end position="157"/>
    </location>
</feature>
<comment type="subcellular location">
    <subcellularLocation>
        <location evidence="1">Membrane</location>
        <topology evidence="1">Multi-pass membrane protein</topology>
    </subcellularLocation>
</comment>
<dbReference type="PANTHER" id="PTHR24223:SF330">
    <property type="entry name" value="ATP-BINDING CASSETTE SUB-FAMILY C MEMBER 10"/>
    <property type="match status" value="1"/>
</dbReference>
<feature type="transmembrane region" description="Helical" evidence="16">
    <location>
        <begin position="588"/>
        <end position="612"/>
    </location>
</feature>
<feature type="compositionally biased region" description="Basic and acidic residues" evidence="15">
    <location>
        <begin position="854"/>
        <end position="863"/>
    </location>
</feature>
<evidence type="ECO:0000313" key="19">
    <source>
        <dbReference type="Ensembl" id="ENSCSEP00000032070.1"/>
    </source>
</evidence>
<name>A0A3P8X4L9_CYNSE</name>
<sequence>MADFGPAEFFADFCHTDTENPIPLWQDGHISACFNQLVLGALPHAGMAVFCACYLSMTRCNLLQTSAPCGWTLRLVSALLTVLLFTADVVLVAVLQQDDMYLDLFTDSCAILGWLVHLTAIAVLQKSVLRRTRGPALLLLLVLLLVPNLVITLVVYSETGGVFNLTEPLKLSRFVLASARTLPLLLYVFAFAFPCVSDPSYTLYVNASDGSPLIPIDNQPDTGDMVAEDGSGWTSRLFYLWLSPLLRRGQQGQLDKPEDVYHLPRKLRTTVILRRFHQCWETCRRGTAVRGEEWPRPVGGNLQNDTRTSHLLEESLALEGDVGLLKVLHKAFGLRYYVLGVLKVLVNLLTFGGPLLLSSLVNFMEDEEAPVSTGLWCALGLFASTLLSSILQNVFVFEVSKVSLSARSALISTIYDKALRISGSSLATFTLGEVVNLMSTDTDRIVNFFGSFHELWRLPFTFSITLYLLYLQVGVAFLGGLALALLLVPFNKFLASRIITNNEHMLRHKDSRVKLMTEILFGIRVIKFYNWEPYFAQKVGECRQQELAHLKAIKYLDAMCVYTWAALPVVISILTFVTYVLLGHQLTAAKVFTTLALVGMLIVPLNCFPWVLNSVLEAKVSLERIQRFFKLTNQDLQAYYALVSPEDDQTSILLSQGKFSWQSTDRPDDTTEGGRVLGLSPHHLMSSLFQGSLIVVVGKVGCGKSSLLAALTGELNRLSGVVYVADRETGFGLASQEPWIQHASVQENILFGKDYDPNFYQAVIEACALKEDLNILPNGDKTEVGENGVTLSGGQKARLALARAVYMVSVGHQPLQKEKKNTGECVYGQDKDMSGTPAEILPFVEVDPKKRRSDHNTKEKDDTEKEEEEEEEESSADLRVNDDAEQLGAEQKQAGGLAWTVYKTYWAAVGGVLAFSIFMSLLLMQASKNVSDWWLSHWISELKTNSSTEPNGSFTSTSTHLLLFTSGGLMSQLPSAHTLLSNNQSSDVKFYLVVYGSIGLANTVFTGFRAVLFAYGAICAATTIHNRLLDRVLKATVTFFDITPLGRILNRFSSDLYSIDDTLPFILNILLANIFGLLGMLVVMGYGLPWVLLLLLPLSFLYCRTQHFYRHTSRELKRLCSLTLSPVYSHFSETLTGLGTIRASGSSARFVEENIRRLEQNQRCLFLSNAAMQWLDIRLQMIGVAVVTSLALIAVLQHQFHSVDPGLVGLSLSYALSITGLLSGLIFSFTQTEMQLVSIERTEEYSSSLTTEPQQQNAQLPPAWPEQGWVEFRGAILVYREGLPNALDGVNLVVRPGEKVGIVGRTGSGKSTLFLALFRMVELNQGQILLDGLDISSAGLGQLRSRLAIIPQDPFLFSGTIRENLDPCGRNTDQQLLDVVDQCHLSSAVYGTMVYGGLDAVVGERGKSLSVGQRQLLCLARALLTKAMVLCIDEATASVDQRTDKLLQQTIRETFRDKTVLTIAHIVKRHTHTHIHTHTINTIMDSDRVLVMHAGKVAEFDTPSALCQNDQSIFHRLVDELE</sequence>
<feature type="compositionally biased region" description="Acidic residues" evidence="15">
    <location>
        <begin position="864"/>
        <end position="875"/>
    </location>
</feature>
<comment type="catalytic activity">
    <reaction evidence="13">
        <text>17beta-estradiol 17-O-(beta-D-glucuronate)(in) + ATP + H2O = 17beta-estradiol 17-O-(beta-D-glucuronate)(out) + ADP + phosphate + H(+)</text>
        <dbReference type="Rhea" id="RHEA:60128"/>
        <dbReference type="ChEBI" id="CHEBI:15377"/>
        <dbReference type="ChEBI" id="CHEBI:15378"/>
        <dbReference type="ChEBI" id="CHEBI:30616"/>
        <dbReference type="ChEBI" id="CHEBI:43474"/>
        <dbReference type="ChEBI" id="CHEBI:82961"/>
        <dbReference type="ChEBI" id="CHEBI:456216"/>
    </reaction>
    <physiologicalReaction direction="left-to-right" evidence="13">
        <dbReference type="Rhea" id="RHEA:60129"/>
    </physiologicalReaction>
</comment>
<dbReference type="PROSITE" id="PS00211">
    <property type="entry name" value="ABC_TRANSPORTER_1"/>
    <property type="match status" value="2"/>
</dbReference>
<evidence type="ECO:0000256" key="12">
    <source>
        <dbReference type="ARBA" id="ARBA00047523"/>
    </source>
</evidence>
<comment type="catalytic activity">
    <reaction evidence="14">
        <text>an S-substituted glutathione(in) + ATP + H2O = an S-substituted glutathione(out) + ADP + phosphate + H(+)</text>
        <dbReference type="Rhea" id="RHEA:19121"/>
        <dbReference type="ChEBI" id="CHEBI:15377"/>
        <dbReference type="ChEBI" id="CHEBI:15378"/>
        <dbReference type="ChEBI" id="CHEBI:30616"/>
        <dbReference type="ChEBI" id="CHEBI:43474"/>
        <dbReference type="ChEBI" id="CHEBI:90779"/>
        <dbReference type="ChEBI" id="CHEBI:456216"/>
        <dbReference type="EC" id="7.6.2.3"/>
    </reaction>
    <physiologicalReaction direction="left-to-right" evidence="14">
        <dbReference type="Rhea" id="RHEA:19122"/>
    </physiologicalReaction>
</comment>
<feature type="domain" description="ABC transmembrane type-1" evidence="18">
    <location>
        <begin position="338"/>
        <end position="617"/>
    </location>
</feature>
<dbReference type="PROSITE" id="PS50929">
    <property type="entry name" value="ABC_TM1F"/>
    <property type="match status" value="2"/>
</dbReference>
<evidence type="ECO:0000256" key="8">
    <source>
        <dbReference type="ARBA" id="ARBA00022967"/>
    </source>
</evidence>
<dbReference type="InterPro" id="IPR017871">
    <property type="entry name" value="ABC_transporter-like_CS"/>
</dbReference>
<proteinExistence type="inferred from homology"/>
<feature type="transmembrane region" description="Helical" evidence="16">
    <location>
        <begin position="418"/>
        <end position="438"/>
    </location>
</feature>
<feature type="transmembrane region" description="Helical" evidence="16">
    <location>
        <begin position="1065"/>
        <end position="1084"/>
    </location>
</feature>
<evidence type="ECO:0000256" key="11">
    <source>
        <dbReference type="ARBA" id="ARBA00034018"/>
    </source>
</evidence>
<comment type="similarity">
    <text evidence="2">Belongs to the ABC transporter superfamily. ABCC family. Conjugate transporter (TC 3.A.1.208) subfamily.</text>
</comment>
<dbReference type="CDD" id="cd18605">
    <property type="entry name" value="ABC_6TM_MRP7_D2_like"/>
    <property type="match status" value="1"/>
</dbReference>
<organism evidence="19 20">
    <name type="scientific">Cynoglossus semilaevis</name>
    <name type="common">Tongue sole</name>
    <dbReference type="NCBI Taxonomy" id="244447"/>
    <lineage>
        <taxon>Eukaryota</taxon>
        <taxon>Metazoa</taxon>
        <taxon>Chordata</taxon>
        <taxon>Craniata</taxon>
        <taxon>Vertebrata</taxon>
        <taxon>Euteleostomi</taxon>
        <taxon>Actinopterygii</taxon>
        <taxon>Neopterygii</taxon>
        <taxon>Teleostei</taxon>
        <taxon>Neoteleostei</taxon>
        <taxon>Acanthomorphata</taxon>
        <taxon>Carangaria</taxon>
        <taxon>Pleuronectiformes</taxon>
        <taxon>Pleuronectoidei</taxon>
        <taxon>Cynoglossidae</taxon>
        <taxon>Cynoglossinae</taxon>
        <taxon>Cynoglossus</taxon>
    </lineage>
</organism>
<dbReference type="Ensembl" id="ENSCSET00000032488.1">
    <property type="protein sequence ID" value="ENSCSEP00000032070.1"/>
    <property type="gene ID" value="ENSCSEG00000020585.1"/>
</dbReference>
<dbReference type="GO" id="GO:0008559">
    <property type="term" value="F:ABC-type xenobiotic transporter activity"/>
    <property type="evidence" value="ECO:0007669"/>
    <property type="project" value="UniProtKB-EC"/>
</dbReference>
<dbReference type="GO" id="GO:0016323">
    <property type="term" value="C:basolateral plasma membrane"/>
    <property type="evidence" value="ECO:0007669"/>
    <property type="project" value="UniProtKB-ARBA"/>
</dbReference>
<comment type="catalytic activity">
    <reaction evidence="11">
        <text>ATP + H2O + xenobioticSide 1 = ADP + phosphate + xenobioticSide 2.</text>
        <dbReference type="EC" id="7.6.2.2"/>
    </reaction>
</comment>
<evidence type="ECO:0000256" key="2">
    <source>
        <dbReference type="ARBA" id="ARBA00009726"/>
    </source>
</evidence>
<dbReference type="GO" id="GO:0005524">
    <property type="term" value="F:ATP binding"/>
    <property type="evidence" value="ECO:0007669"/>
    <property type="project" value="UniProtKB-KW"/>
</dbReference>
<evidence type="ECO:0000256" key="3">
    <source>
        <dbReference type="ARBA" id="ARBA00022448"/>
    </source>
</evidence>
<dbReference type="SUPFAM" id="SSF52540">
    <property type="entry name" value="P-loop containing nucleoside triphosphate hydrolases"/>
    <property type="match status" value="2"/>
</dbReference>
<keyword evidence="4 16" id="KW-0812">Transmembrane</keyword>
<evidence type="ECO:0000256" key="5">
    <source>
        <dbReference type="ARBA" id="ARBA00022737"/>
    </source>
</evidence>
<dbReference type="PROSITE" id="PS50893">
    <property type="entry name" value="ABC_TRANSPORTER_2"/>
    <property type="match status" value="2"/>
</dbReference>
<feature type="transmembrane region" description="Helical" evidence="16">
    <location>
        <begin position="373"/>
        <end position="397"/>
    </location>
</feature>
<feature type="transmembrane region" description="Helical" evidence="16">
    <location>
        <begin position="177"/>
        <end position="196"/>
    </location>
</feature>
<reference evidence="19" key="2">
    <citation type="submission" date="2025-08" db="UniProtKB">
        <authorList>
            <consortium name="Ensembl"/>
        </authorList>
    </citation>
    <scope>IDENTIFICATION</scope>
</reference>
<evidence type="ECO:0000256" key="13">
    <source>
        <dbReference type="ARBA" id="ARBA00047576"/>
    </source>
</evidence>
<keyword evidence="7" id="KW-0067">ATP-binding</keyword>
<keyword evidence="3" id="KW-0813">Transport</keyword>
<dbReference type="FunFam" id="1.20.1560.10:FF:000037">
    <property type="entry name" value="ATP-binding cassette subfamily C member 10"/>
    <property type="match status" value="1"/>
</dbReference>
<dbReference type="InterPro" id="IPR036640">
    <property type="entry name" value="ABC1_TM_sf"/>
</dbReference>
<dbReference type="Pfam" id="PF00664">
    <property type="entry name" value="ABC_membrane"/>
    <property type="match status" value="2"/>
</dbReference>
<evidence type="ECO:0000259" key="17">
    <source>
        <dbReference type="PROSITE" id="PS50893"/>
    </source>
</evidence>
<keyword evidence="10 16" id="KW-0472">Membrane</keyword>
<protein>
    <submittedName>
        <fullName evidence="19">ATP-binding cassette, sub-family C (CFTR/MRP), member 10</fullName>
    </submittedName>
</protein>
<dbReference type="InterPro" id="IPR050173">
    <property type="entry name" value="ABC_transporter_C-like"/>
</dbReference>
<evidence type="ECO:0000256" key="14">
    <source>
        <dbReference type="ARBA" id="ARBA00048007"/>
    </source>
</evidence>
<dbReference type="SUPFAM" id="SSF90123">
    <property type="entry name" value="ABC transporter transmembrane region"/>
    <property type="match status" value="2"/>
</dbReference>
<feature type="transmembrane region" description="Helical" evidence="16">
    <location>
        <begin position="458"/>
        <end position="488"/>
    </location>
</feature>
<keyword evidence="8" id="KW-1278">Translocase</keyword>
<feature type="transmembrane region" description="Helical" evidence="16">
    <location>
        <begin position="101"/>
        <end position="124"/>
    </location>
</feature>
<feature type="transmembrane region" description="Helical" evidence="16">
    <location>
        <begin position="905"/>
        <end position="926"/>
    </location>
</feature>
<evidence type="ECO:0000256" key="9">
    <source>
        <dbReference type="ARBA" id="ARBA00022989"/>
    </source>
</evidence>
<evidence type="ECO:0000256" key="1">
    <source>
        <dbReference type="ARBA" id="ARBA00004141"/>
    </source>
</evidence>
<feature type="domain" description="ABC transporter" evidence="17">
    <location>
        <begin position="665"/>
        <end position="886"/>
    </location>
</feature>
<evidence type="ECO:0000256" key="4">
    <source>
        <dbReference type="ARBA" id="ARBA00022692"/>
    </source>
</evidence>
<dbReference type="STRING" id="244447.ENSCSEP00000032070"/>
<keyword evidence="5" id="KW-0677">Repeat</keyword>
<reference evidence="19 20" key="1">
    <citation type="journal article" date="2014" name="Nat. Genet.">
        <title>Whole-genome sequence of a flatfish provides insights into ZW sex chromosome evolution and adaptation to a benthic lifestyle.</title>
        <authorList>
            <person name="Chen S."/>
            <person name="Zhang G."/>
            <person name="Shao C."/>
            <person name="Huang Q."/>
            <person name="Liu G."/>
            <person name="Zhang P."/>
            <person name="Song W."/>
            <person name="An N."/>
            <person name="Chalopin D."/>
            <person name="Volff J.N."/>
            <person name="Hong Y."/>
            <person name="Li Q."/>
            <person name="Sha Z."/>
            <person name="Zhou H."/>
            <person name="Xie M."/>
            <person name="Yu Q."/>
            <person name="Liu Y."/>
            <person name="Xiang H."/>
            <person name="Wang N."/>
            <person name="Wu K."/>
            <person name="Yang C."/>
            <person name="Zhou Q."/>
            <person name="Liao X."/>
            <person name="Yang L."/>
            <person name="Hu Q."/>
            <person name="Zhang J."/>
            <person name="Meng L."/>
            <person name="Jin L."/>
            <person name="Tian Y."/>
            <person name="Lian J."/>
            <person name="Yang J."/>
            <person name="Miao G."/>
            <person name="Liu S."/>
            <person name="Liang Z."/>
            <person name="Yan F."/>
            <person name="Li Y."/>
            <person name="Sun B."/>
            <person name="Zhang H."/>
            <person name="Zhang J."/>
            <person name="Zhu Y."/>
            <person name="Du M."/>
            <person name="Zhao Y."/>
            <person name="Schartl M."/>
            <person name="Tang Q."/>
            <person name="Wang J."/>
        </authorList>
    </citation>
    <scope>NUCLEOTIDE SEQUENCE</scope>
</reference>
<feature type="domain" description="ABC transporter" evidence="17">
    <location>
        <begin position="1272"/>
        <end position="1519"/>
    </location>
</feature>
<feature type="transmembrane region" description="Helical" evidence="16">
    <location>
        <begin position="1206"/>
        <end position="1229"/>
    </location>
</feature>
<dbReference type="CDD" id="cd03244">
    <property type="entry name" value="ABCC_MRP_domain2"/>
    <property type="match status" value="1"/>
</dbReference>
<feature type="transmembrane region" description="Helical" evidence="16">
    <location>
        <begin position="336"/>
        <end position="361"/>
    </location>
</feature>
<evidence type="ECO:0000256" key="10">
    <source>
        <dbReference type="ARBA" id="ARBA00023136"/>
    </source>
</evidence>
<dbReference type="GO" id="GO:0015431">
    <property type="term" value="F:ABC-type glutathione S-conjugate transporter activity"/>
    <property type="evidence" value="ECO:0007669"/>
    <property type="project" value="UniProtKB-EC"/>
</dbReference>
<evidence type="ECO:0000313" key="20">
    <source>
        <dbReference type="Proteomes" id="UP000265120"/>
    </source>
</evidence>
<feature type="domain" description="ABC transmembrane type-1" evidence="18">
    <location>
        <begin position="917"/>
        <end position="1234"/>
    </location>
</feature>